<dbReference type="AlphaFoldDB" id="A0A6N2U1W4"/>
<accession>A0A6N2U1W4</accession>
<feature type="transmembrane region" description="Helical" evidence="1">
    <location>
        <begin position="499"/>
        <end position="520"/>
    </location>
</feature>
<sequence length="527" mass="61664">MKYNDGIGKIKYGEIQFFFPFTLNTTMSYEEIQQKIGDSLIALKKDNIEEIENALGNALNDICNKVERLSQEQELNIKVTELQNTKESSYKIESKDTYINLSEVNNPHKSGILMELKHRELEALKQRTSFLEKENNIFQNIYGRKFLEEHKRIVLLPFKITLCNEMVVWAQVILYLFANKMIILKIELPLLNVDITPFLKNQIDLFVTKIENNWLDGASTSCKRISEIPEMYLKTIGEETKSDVIKYNLDFRHIVLADFEGMPKYMNNLSNQLQEELYRIICAPVPERKNISCLKEAKEYIEANSFGKQDIRYIVKTTGGCLSFIDCGCINEYKLAFLKKTGYEVQDEWDYYYVCNSIVRELQINSELALIVVMLKKINASADFYQKESYLRDLYEIRNNYNWNKIFISGLQEGCYGSVSEQIEFFQKHMQYYLMPDLMQEKQVAINNLIEKKVQNEKERLQNGLALSGLFFSIIFGLPAICETFVIIRKIMYFVRGDIPYITIENISVITWMVVVVIIGRKLYKKK</sequence>
<evidence type="ECO:0000313" key="2">
    <source>
        <dbReference type="EMBL" id="VYT09496.1"/>
    </source>
</evidence>
<keyword evidence="1" id="KW-0812">Transmembrane</keyword>
<name>A0A6N2U1W4_9FIRM</name>
<protein>
    <submittedName>
        <fullName evidence="2">Uncharacterized protein</fullName>
    </submittedName>
</protein>
<reference evidence="2" key="1">
    <citation type="submission" date="2019-11" db="EMBL/GenBank/DDBJ databases">
        <authorList>
            <person name="Feng L."/>
        </authorList>
    </citation>
    <scope>NUCLEOTIDE SEQUENCE</scope>
    <source>
        <strain evidence="2">CnexileLFYP112</strain>
    </source>
</reference>
<dbReference type="EMBL" id="CACRTG010000013">
    <property type="protein sequence ID" value="VYT09496.1"/>
    <property type="molecule type" value="Genomic_DNA"/>
</dbReference>
<gene>
    <name evidence="2" type="ORF">CNLFYP112_01777</name>
</gene>
<evidence type="ECO:0000256" key="1">
    <source>
        <dbReference type="SAM" id="Phobius"/>
    </source>
</evidence>
<proteinExistence type="predicted"/>
<organism evidence="2">
    <name type="scientific">[Clostridium] nexile</name>
    <dbReference type="NCBI Taxonomy" id="29361"/>
    <lineage>
        <taxon>Bacteria</taxon>
        <taxon>Bacillati</taxon>
        <taxon>Bacillota</taxon>
        <taxon>Clostridia</taxon>
        <taxon>Lachnospirales</taxon>
        <taxon>Lachnospiraceae</taxon>
        <taxon>Tyzzerella</taxon>
    </lineage>
</organism>
<keyword evidence="1" id="KW-0472">Membrane</keyword>
<keyword evidence="1" id="KW-1133">Transmembrane helix</keyword>
<feature type="transmembrane region" description="Helical" evidence="1">
    <location>
        <begin position="465"/>
        <end position="487"/>
    </location>
</feature>